<reference evidence="2 3" key="1">
    <citation type="submission" date="2021-01" db="EMBL/GenBank/DDBJ databases">
        <title>Genomic Encyclopedia of Type Strains, Phase IV (KMG-IV): sequencing the most valuable type-strain genomes for metagenomic binning, comparative biology and taxonomic classification.</title>
        <authorList>
            <person name="Goeker M."/>
        </authorList>
    </citation>
    <scope>NUCLEOTIDE SEQUENCE [LARGE SCALE GENOMIC DNA]</scope>
    <source>
        <strain evidence="2 3">DSM 25879</strain>
    </source>
</reference>
<keyword evidence="1" id="KW-0472">Membrane</keyword>
<accession>A0ABS2NWI3</accession>
<evidence type="ECO:0000256" key="1">
    <source>
        <dbReference type="SAM" id="Phobius"/>
    </source>
</evidence>
<organism evidence="2 3">
    <name type="scientific">Sutcliffiella tianshenii</name>
    <dbReference type="NCBI Taxonomy" id="1463404"/>
    <lineage>
        <taxon>Bacteria</taxon>
        <taxon>Bacillati</taxon>
        <taxon>Bacillota</taxon>
        <taxon>Bacilli</taxon>
        <taxon>Bacillales</taxon>
        <taxon>Bacillaceae</taxon>
        <taxon>Sutcliffiella</taxon>
    </lineage>
</organism>
<evidence type="ECO:0000313" key="2">
    <source>
        <dbReference type="EMBL" id="MBM7618605.1"/>
    </source>
</evidence>
<comment type="caution">
    <text evidence="2">The sequence shown here is derived from an EMBL/GenBank/DDBJ whole genome shotgun (WGS) entry which is preliminary data.</text>
</comment>
<keyword evidence="3" id="KW-1185">Reference proteome</keyword>
<name>A0ABS2NWI3_9BACI</name>
<keyword evidence="1" id="KW-0812">Transmembrane</keyword>
<feature type="transmembrane region" description="Helical" evidence="1">
    <location>
        <begin position="6"/>
        <end position="28"/>
    </location>
</feature>
<evidence type="ECO:0000313" key="3">
    <source>
        <dbReference type="Proteomes" id="UP000737402"/>
    </source>
</evidence>
<sequence>MVKNNFLVGMFWGTAFSIPLWLSFFGWIKLIVAFVHM</sequence>
<keyword evidence="1" id="KW-1133">Transmembrane helix</keyword>
<dbReference type="EMBL" id="JAFBED010000001">
    <property type="protein sequence ID" value="MBM7618605.1"/>
    <property type="molecule type" value="Genomic_DNA"/>
</dbReference>
<dbReference type="Proteomes" id="UP000737402">
    <property type="component" value="Unassembled WGS sequence"/>
</dbReference>
<proteinExistence type="predicted"/>
<gene>
    <name evidence="2" type="ORF">JOC95_000447</name>
</gene>
<protein>
    <submittedName>
        <fullName evidence="2">Uncharacterized protein</fullName>
    </submittedName>
</protein>